<evidence type="ECO:0000256" key="4">
    <source>
        <dbReference type="ARBA" id="ARBA00022692"/>
    </source>
</evidence>
<keyword evidence="4 8" id="KW-0812">Transmembrane</keyword>
<evidence type="ECO:0000256" key="3">
    <source>
        <dbReference type="ARBA" id="ARBA00022452"/>
    </source>
</evidence>
<evidence type="ECO:0000256" key="1">
    <source>
        <dbReference type="ARBA" id="ARBA00004571"/>
    </source>
</evidence>
<dbReference type="EMBL" id="JAQQKV010000002">
    <property type="protein sequence ID" value="MDC7676738.1"/>
    <property type="molecule type" value="Genomic_DNA"/>
</dbReference>
<evidence type="ECO:0000256" key="6">
    <source>
        <dbReference type="ARBA" id="ARBA00023136"/>
    </source>
</evidence>
<dbReference type="CDD" id="cd01347">
    <property type="entry name" value="ligand_gated_channel"/>
    <property type="match status" value="1"/>
</dbReference>
<dbReference type="InterPro" id="IPR012910">
    <property type="entry name" value="Plug_dom"/>
</dbReference>
<evidence type="ECO:0000313" key="14">
    <source>
        <dbReference type="Proteomes" id="UP001218579"/>
    </source>
</evidence>
<comment type="caution">
    <text evidence="13">The sequence shown here is derived from an EMBL/GenBank/DDBJ whole genome shotgun (WGS) entry which is preliminary data.</text>
</comment>
<evidence type="ECO:0000256" key="7">
    <source>
        <dbReference type="ARBA" id="ARBA00023237"/>
    </source>
</evidence>
<dbReference type="Proteomes" id="UP001218579">
    <property type="component" value="Unassembled WGS sequence"/>
</dbReference>
<keyword evidence="14" id="KW-1185">Reference proteome</keyword>
<keyword evidence="7 8" id="KW-0998">Cell outer membrane</keyword>
<dbReference type="InterPro" id="IPR039426">
    <property type="entry name" value="TonB-dep_rcpt-like"/>
</dbReference>
<dbReference type="InterPro" id="IPR000531">
    <property type="entry name" value="Beta-barrel_TonB"/>
</dbReference>
<name>A0ABT5HKI9_9CAUL</name>
<dbReference type="Pfam" id="PF00593">
    <property type="entry name" value="TonB_dep_Rec_b-barrel"/>
    <property type="match status" value="1"/>
</dbReference>
<feature type="chain" id="PRO_5045486039" evidence="10">
    <location>
        <begin position="18"/>
        <end position="656"/>
    </location>
</feature>
<dbReference type="PANTHER" id="PTHR30069">
    <property type="entry name" value="TONB-DEPENDENT OUTER MEMBRANE RECEPTOR"/>
    <property type="match status" value="1"/>
</dbReference>
<evidence type="ECO:0000313" key="13">
    <source>
        <dbReference type="EMBL" id="MDC7676738.1"/>
    </source>
</evidence>
<organism evidence="13 14">
    <name type="scientific">Asticcacaulis machinosus</name>
    <dbReference type="NCBI Taxonomy" id="2984211"/>
    <lineage>
        <taxon>Bacteria</taxon>
        <taxon>Pseudomonadati</taxon>
        <taxon>Pseudomonadota</taxon>
        <taxon>Alphaproteobacteria</taxon>
        <taxon>Caulobacterales</taxon>
        <taxon>Caulobacteraceae</taxon>
        <taxon>Asticcacaulis</taxon>
    </lineage>
</organism>
<dbReference type="Pfam" id="PF07715">
    <property type="entry name" value="Plug"/>
    <property type="match status" value="1"/>
</dbReference>
<dbReference type="SUPFAM" id="SSF56935">
    <property type="entry name" value="Porins"/>
    <property type="match status" value="1"/>
</dbReference>
<gene>
    <name evidence="13" type="ORF">PQU98_11385</name>
</gene>
<keyword evidence="2 8" id="KW-0813">Transport</keyword>
<evidence type="ECO:0000259" key="12">
    <source>
        <dbReference type="Pfam" id="PF07715"/>
    </source>
</evidence>
<protein>
    <submittedName>
        <fullName evidence="13">TonB-dependent receptor</fullName>
    </submittedName>
</protein>
<dbReference type="PROSITE" id="PS52016">
    <property type="entry name" value="TONB_DEPENDENT_REC_3"/>
    <property type="match status" value="1"/>
</dbReference>
<keyword evidence="13" id="KW-0675">Receptor</keyword>
<feature type="domain" description="TonB-dependent receptor-like beta-barrel" evidence="11">
    <location>
        <begin position="207"/>
        <end position="618"/>
    </location>
</feature>
<dbReference type="Gene3D" id="2.170.130.10">
    <property type="entry name" value="TonB-dependent receptor, plug domain"/>
    <property type="match status" value="1"/>
</dbReference>
<dbReference type="InterPro" id="IPR036942">
    <property type="entry name" value="Beta-barrel_TonB_sf"/>
</dbReference>
<dbReference type="InterPro" id="IPR037066">
    <property type="entry name" value="Plug_dom_sf"/>
</dbReference>
<evidence type="ECO:0000256" key="8">
    <source>
        <dbReference type="PROSITE-ProRule" id="PRU01360"/>
    </source>
</evidence>
<evidence type="ECO:0000256" key="5">
    <source>
        <dbReference type="ARBA" id="ARBA00023077"/>
    </source>
</evidence>
<dbReference type="Gene3D" id="2.40.170.20">
    <property type="entry name" value="TonB-dependent receptor, beta-barrel domain"/>
    <property type="match status" value="1"/>
</dbReference>
<evidence type="ECO:0000259" key="11">
    <source>
        <dbReference type="Pfam" id="PF00593"/>
    </source>
</evidence>
<keyword evidence="3 8" id="KW-1134">Transmembrane beta strand</keyword>
<sequence length="656" mass="72212">MRQLPLALIFIGSSALAQTPTVVVEGNRSSANPIESLRQKTGDVAGATEFLNQDDWSNRRAITLKDMVDFTPGIVAQARNGAESMRLSVRGSGLTRTFQGRGILLLQDGVPVNTADGSFEFNTIDPWLVSNLQILKGANALEQGATQLGGSINLITPVGRDHDGYNVRLEGGPDGHQHHLVRYGFADGSIDGFIAATYLAQDGYRRNNAQESMRIAGNFGWQTNDQFEQRLYLTLSHAEAQIPGTLNLDEIATDPRRANPANVAGRFRRDVDLGRVAYRATYTDGLSEWQSIIYASYRDLDTPVTVAIQSQSRETGVRLRYGYGLRPNRFTAGLNVYYGLEKEKRFVNAGGVATTPIVRRDLEALTTEAYAQYEHLIAPHTTAIAGIQAAIVARNIAQHFPTIARRDRDFNGLSPRLGLRYDGDGVTVFGNLSRSYEPPTLSELSGGNGPGFNSLDDQSATTLEIGARGQHRDIRWQAAVYDSEIDGEYIILRQPDGSSEAMNADRTRHAGLELGAGGRLNEKVSFNAAYTYSRFRFRNDPVYGNNVLPGAPEHYLRAELSYDIGPVTVTPNVEWTPQGYPVDMANSLKTEAYTVWGLRANWKPVDADWSVYADLRNLTDETYVTTTNVIANAFGNDGRHFYPGEGRALYIGLSLR</sequence>
<feature type="signal peptide" evidence="10">
    <location>
        <begin position="1"/>
        <end position="17"/>
    </location>
</feature>
<keyword evidence="6 8" id="KW-0472">Membrane</keyword>
<feature type="domain" description="TonB-dependent receptor plug" evidence="12">
    <location>
        <begin position="43"/>
        <end position="150"/>
    </location>
</feature>
<comment type="subcellular location">
    <subcellularLocation>
        <location evidence="1 8">Cell outer membrane</location>
        <topology evidence="1 8">Multi-pass membrane protein</topology>
    </subcellularLocation>
</comment>
<comment type="similarity">
    <text evidence="8 9">Belongs to the TonB-dependent receptor family.</text>
</comment>
<evidence type="ECO:0000256" key="2">
    <source>
        <dbReference type="ARBA" id="ARBA00022448"/>
    </source>
</evidence>
<dbReference type="RefSeq" id="WP_272745064.1">
    <property type="nucleotide sequence ID" value="NZ_JAQQKV010000002.1"/>
</dbReference>
<proteinExistence type="inferred from homology"/>
<accession>A0ABT5HKI9</accession>
<reference evidence="13 14" key="1">
    <citation type="submission" date="2023-01" db="EMBL/GenBank/DDBJ databases">
        <title>Novel species of the genus Asticcacaulis isolated from rivers.</title>
        <authorList>
            <person name="Lu H."/>
        </authorList>
    </citation>
    <scope>NUCLEOTIDE SEQUENCE [LARGE SCALE GENOMIC DNA]</scope>
    <source>
        <strain evidence="13 14">LKC15W</strain>
    </source>
</reference>
<evidence type="ECO:0000256" key="10">
    <source>
        <dbReference type="SAM" id="SignalP"/>
    </source>
</evidence>
<evidence type="ECO:0000256" key="9">
    <source>
        <dbReference type="RuleBase" id="RU003357"/>
    </source>
</evidence>
<dbReference type="PANTHER" id="PTHR30069:SF28">
    <property type="entry name" value="TONB-DEPENDENT RECEPTOR YNCD-RELATED"/>
    <property type="match status" value="1"/>
</dbReference>
<keyword evidence="10" id="KW-0732">Signal</keyword>
<keyword evidence="5 9" id="KW-0798">TonB box</keyword>